<evidence type="ECO:0000313" key="2">
    <source>
        <dbReference type="EMBL" id="KAK6341451.1"/>
    </source>
</evidence>
<accession>A0AAV9UH70</accession>
<comment type="caution">
    <text evidence="2">The sequence shown here is derived from an EMBL/GenBank/DDBJ whole genome shotgun (WGS) entry which is preliminary data.</text>
</comment>
<protein>
    <submittedName>
        <fullName evidence="2">Uncharacterized protein</fullName>
    </submittedName>
</protein>
<feature type="compositionally biased region" description="Basic residues" evidence="1">
    <location>
        <begin position="1"/>
        <end position="16"/>
    </location>
</feature>
<keyword evidence="3" id="KW-1185">Reference proteome</keyword>
<gene>
    <name evidence="2" type="ORF">TWF696_008525</name>
</gene>
<dbReference type="Proteomes" id="UP001375240">
    <property type="component" value="Unassembled WGS sequence"/>
</dbReference>
<dbReference type="AlphaFoldDB" id="A0AAV9UH70"/>
<sequence length="113" mass="12739">MRQHQIHPKTQHRKPLPRPALPIPLQLNRILSTQAPRRRNPTDHSDLMRIYQRPAAAKPRVLRRLPVQQPQPGYHEDVVLPGVAELVPPVRADLFGAADLGLRRPETAVAGDV</sequence>
<reference evidence="2 3" key="1">
    <citation type="submission" date="2019-10" db="EMBL/GenBank/DDBJ databases">
        <authorList>
            <person name="Palmer J.M."/>
        </authorList>
    </citation>
    <scope>NUCLEOTIDE SEQUENCE [LARGE SCALE GENOMIC DNA]</scope>
    <source>
        <strain evidence="2 3">TWF696</strain>
    </source>
</reference>
<evidence type="ECO:0000256" key="1">
    <source>
        <dbReference type="SAM" id="MobiDB-lite"/>
    </source>
</evidence>
<name>A0AAV9UH70_9PEZI</name>
<dbReference type="EMBL" id="JAVHNQ010000007">
    <property type="protein sequence ID" value="KAK6341451.1"/>
    <property type="molecule type" value="Genomic_DNA"/>
</dbReference>
<proteinExistence type="predicted"/>
<organism evidence="2 3">
    <name type="scientific">Orbilia brochopaga</name>
    <dbReference type="NCBI Taxonomy" id="3140254"/>
    <lineage>
        <taxon>Eukaryota</taxon>
        <taxon>Fungi</taxon>
        <taxon>Dikarya</taxon>
        <taxon>Ascomycota</taxon>
        <taxon>Pezizomycotina</taxon>
        <taxon>Orbiliomycetes</taxon>
        <taxon>Orbiliales</taxon>
        <taxon>Orbiliaceae</taxon>
        <taxon>Orbilia</taxon>
    </lineage>
</organism>
<evidence type="ECO:0000313" key="3">
    <source>
        <dbReference type="Proteomes" id="UP001375240"/>
    </source>
</evidence>
<feature type="region of interest" description="Disordered" evidence="1">
    <location>
        <begin position="1"/>
        <end position="23"/>
    </location>
</feature>